<dbReference type="PANTHER" id="PTHR20982">
    <property type="entry name" value="RIBOSOME RECYCLING FACTOR"/>
    <property type="match status" value="1"/>
</dbReference>
<keyword evidence="2" id="KW-0648">Protein biosynthesis</keyword>
<evidence type="ECO:0000313" key="5">
    <source>
        <dbReference type="EMBL" id="CAB4738592.1"/>
    </source>
</evidence>
<name>A0A6J7AK71_9ZZZZ</name>
<sequence length="188" mass="21074">MSELTDLVLEDTTEKMARAVVHARSEFATVRTGRANSSLVEKMIVEAYGVEMKMQDLASFAVPEPRQLLITPHDSTTMASVEKAIRNSDLGLNPSNDGRSIRLNFPPPTAQRRRELGKLVDAMAEEAKVAIRNCRRSARREVDDLQKGADISEDELARAEKDLDKLTHQYEAEVEAARIKKVEELLEI</sequence>
<dbReference type="EMBL" id="CAEZYR010000028">
    <property type="protein sequence ID" value="CAB4738592.1"/>
    <property type="molecule type" value="Genomic_DNA"/>
</dbReference>
<dbReference type="GO" id="GO:0006412">
    <property type="term" value="P:translation"/>
    <property type="evidence" value="ECO:0007669"/>
    <property type="project" value="UniProtKB-KW"/>
</dbReference>
<dbReference type="GO" id="GO:0043023">
    <property type="term" value="F:ribosomal large subunit binding"/>
    <property type="evidence" value="ECO:0007669"/>
    <property type="project" value="TreeGrafter"/>
</dbReference>
<proteinExistence type="inferred from homology"/>
<dbReference type="PANTHER" id="PTHR20982:SF3">
    <property type="entry name" value="MITOCHONDRIAL RIBOSOME RECYCLING FACTOR PSEUDO 1"/>
    <property type="match status" value="1"/>
</dbReference>
<dbReference type="Gene3D" id="1.10.132.20">
    <property type="entry name" value="Ribosome-recycling factor"/>
    <property type="match status" value="1"/>
</dbReference>
<dbReference type="Gene3D" id="3.30.1360.40">
    <property type="match status" value="1"/>
</dbReference>
<dbReference type="FunFam" id="3.30.1360.40:FF:000001">
    <property type="entry name" value="Ribosome-recycling factor"/>
    <property type="match status" value="1"/>
</dbReference>
<feature type="domain" description="Ribosome recycling factor" evidence="4">
    <location>
        <begin position="24"/>
        <end position="186"/>
    </location>
</feature>
<dbReference type="InterPro" id="IPR036191">
    <property type="entry name" value="RRF_sf"/>
</dbReference>
<dbReference type="InterPro" id="IPR002661">
    <property type="entry name" value="Ribosome_recyc_fac"/>
</dbReference>
<gene>
    <name evidence="5" type="ORF">UFOPK2754_01001</name>
    <name evidence="6" type="ORF">UFOPK3139_01666</name>
    <name evidence="7" type="ORF">UFOPK3543_00249</name>
    <name evidence="8" type="ORF">UFOPK3967_00953</name>
</gene>
<evidence type="ECO:0000256" key="1">
    <source>
        <dbReference type="ARBA" id="ARBA00005912"/>
    </source>
</evidence>
<dbReference type="InterPro" id="IPR023584">
    <property type="entry name" value="Ribosome_recyc_fac_dom"/>
</dbReference>
<keyword evidence="3" id="KW-0175">Coiled coil</keyword>
<evidence type="ECO:0000256" key="3">
    <source>
        <dbReference type="SAM" id="Coils"/>
    </source>
</evidence>
<dbReference type="NCBIfam" id="TIGR00496">
    <property type="entry name" value="frr"/>
    <property type="match status" value="1"/>
</dbReference>
<dbReference type="EMBL" id="CAFBOS010000044">
    <property type="protein sequence ID" value="CAB4990202.1"/>
    <property type="molecule type" value="Genomic_DNA"/>
</dbReference>
<evidence type="ECO:0000313" key="7">
    <source>
        <dbReference type="EMBL" id="CAB4890879.1"/>
    </source>
</evidence>
<evidence type="ECO:0000259" key="4">
    <source>
        <dbReference type="Pfam" id="PF01765"/>
    </source>
</evidence>
<dbReference type="CDD" id="cd00520">
    <property type="entry name" value="RRF"/>
    <property type="match status" value="1"/>
</dbReference>
<dbReference type="AlphaFoldDB" id="A0A6J7AK71"/>
<protein>
    <submittedName>
        <fullName evidence="6">Unannotated protein</fullName>
    </submittedName>
</protein>
<dbReference type="Pfam" id="PF01765">
    <property type="entry name" value="RRF"/>
    <property type="match status" value="1"/>
</dbReference>
<feature type="coiled-coil region" evidence="3">
    <location>
        <begin position="135"/>
        <end position="176"/>
    </location>
</feature>
<evidence type="ECO:0000313" key="6">
    <source>
        <dbReference type="EMBL" id="CAB4832559.1"/>
    </source>
</evidence>
<organism evidence="6">
    <name type="scientific">freshwater metagenome</name>
    <dbReference type="NCBI Taxonomy" id="449393"/>
    <lineage>
        <taxon>unclassified sequences</taxon>
        <taxon>metagenomes</taxon>
        <taxon>ecological metagenomes</taxon>
    </lineage>
</organism>
<dbReference type="EMBL" id="CAFBMH010000005">
    <property type="protein sequence ID" value="CAB4890879.1"/>
    <property type="molecule type" value="Genomic_DNA"/>
</dbReference>
<dbReference type="SUPFAM" id="SSF55194">
    <property type="entry name" value="Ribosome recycling factor, RRF"/>
    <property type="match status" value="1"/>
</dbReference>
<reference evidence="6" key="1">
    <citation type="submission" date="2020-05" db="EMBL/GenBank/DDBJ databases">
        <authorList>
            <person name="Chiriac C."/>
            <person name="Salcher M."/>
            <person name="Ghai R."/>
            <person name="Kavagutti S V."/>
        </authorList>
    </citation>
    <scope>NUCLEOTIDE SEQUENCE</scope>
</reference>
<dbReference type="EMBL" id="CAFABA010000067">
    <property type="protein sequence ID" value="CAB4832559.1"/>
    <property type="molecule type" value="Genomic_DNA"/>
</dbReference>
<dbReference type="HAMAP" id="MF_00040">
    <property type="entry name" value="RRF"/>
    <property type="match status" value="1"/>
</dbReference>
<evidence type="ECO:0000256" key="2">
    <source>
        <dbReference type="ARBA" id="ARBA00022917"/>
    </source>
</evidence>
<comment type="similarity">
    <text evidence="1">Belongs to the RRF family.</text>
</comment>
<accession>A0A6J7AK71</accession>
<evidence type="ECO:0000313" key="8">
    <source>
        <dbReference type="EMBL" id="CAB4990202.1"/>
    </source>
</evidence>